<dbReference type="InterPro" id="IPR016035">
    <property type="entry name" value="Acyl_Trfase/lysoPLipase"/>
</dbReference>
<dbReference type="SUPFAM" id="SSF52540">
    <property type="entry name" value="P-loop containing nucleoside triphosphate hydrolases"/>
    <property type="match status" value="1"/>
</dbReference>
<dbReference type="PANTHER" id="PTHR46082">
    <property type="entry name" value="ATP/GTP-BINDING PROTEIN-RELATED"/>
    <property type="match status" value="1"/>
</dbReference>
<dbReference type="STRING" id="1109443.G4TXG3"/>
<dbReference type="eggNOG" id="KOG1840">
    <property type="taxonomic scope" value="Eukaryota"/>
</dbReference>
<gene>
    <name evidence="1" type="ORF">PIIN_10006</name>
</gene>
<dbReference type="Gene3D" id="3.40.1090.10">
    <property type="entry name" value="Cytosolic phospholipase A2 catalytic domain"/>
    <property type="match status" value="1"/>
</dbReference>
<dbReference type="SUPFAM" id="SSF52151">
    <property type="entry name" value="FabD/lysophospholipase-like"/>
    <property type="match status" value="1"/>
</dbReference>
<accession>G4TXG3</accession>
<dbReference type="Proteomes" id="UP000007148">
    <property type="component" value="Unassembled WGS sequence"/>
</dbReference>
<dbReference type="InterPro" id="IPR019734">
    <property type="entry name" value="TPR_rpt"/>
</dbReference>
<evidence type="ECO:0000313" key="2">
    <source>
        <dbReference type="Proteomes" id="UP000007148"/>
    </source>
</evidence>
<proteinExistence type="predicted"/>
<dbReference type="InParanoid" id="G4TXG3"/>
<comment type="caution">
    <text evidence="1">The sequence shown here is derived from an EMBL/GenBank/DDBJ whole genome shotgun (WGS) entry which is preliminary data.</text>
</comment>
<dbReference type="InterPro" id="IPR011990">
    <property type="entry name" value="TPR-like_helical_dom_sf"/>
</dbReference>
<dbReference type="EMBL" id="CAFZ01000577">
    <property type="protein sequence ID" value="CCA76006.1"/>
    <property type="molecule type" value="Genomic_DNA"/>
</dbReference>
<organism evidence="1 2">
    <name type="scientific">Serendipita indica (strain DSM 11827)</name>
    <name type="common">Root endophyte fungus</name>
    <name type="synonym">Piriformospora indica</name>
    <dbReference type="NCBI Taxonomy" id="1109443"/>
    <lineage>
        <taxon>Eukaryota</taxon>
        <taxon>Fungi</taxon>
        <taxon>Dikarya</taxon>
        <taxon>Basidiomycota</taxon>
        <taxon>Agaricomycotina</taxon>
        <taxon>Agaricomycetes</taxon>
        <taxon>Sebacinales</taxon>
        <taxon>Serendipitaceae</taxon>
        <taxon>Serendipita</taxon>
    </lineage>
</organism>
<evidence type="ECO:0000313" key="1">
    <source>
        <dbReference type="EMBL" id="CCA76006.1"/>
    </source>
</evidence>
<dbReference type="Gene3D" id="1.25.40.10">
    <property type="entry name" value="Tetratricopeptide repeat domain"/>
    <property type="match status" value="3"/>
</dbReference>
<name>G4TXG3_SERID</name>
<dbReference type="PANTHER" id="PTHR46082:SF6">
    <property type="entry name" value="AAA+ ATPASE DOMAIN-CONTAINING PROTEIN-RELATED"/>
    <property type="match status" value="1"/>
</dbReference>
<protein>
    <submittedName>
        <fullName evidence="1">Uncharacterized protein</fullName>
    </submittedName>
</protein>
<dbReference type="InterPro" id="IPR027417">
    <property type="entry name" value="P-loop_NTPase"/>
</dbReference>
<dbReference type="SUPFAM" id="SSF48452">
    <property type="entry name" value="TPR-like"/>
    <property type="match status" value="4"/>
</dbReference>
<dbReference type="Gene3D" id="3.40.50.300">
    <property type="entry name" value="P-loop containing nucleotide triphosphate hydrolases"/>
    <property type="match status" value="1"/>
</dbReference>
<dbReference type="Pfam" id="PF13424">
    <property type="entry name" value="TPR_12"/>
    <property type="match status" value="3"/>
</dbReference>
<dbReference type="OrthoDB" id="630895at2759"/>
<dbReference type="HOGENOM" id="CLU_000288_125_6_1"/>
<dbReference type="GO" id="GO:0043531">
    <property type="term" value="F:ADP binding"/>
    <property type="evidence" value="ECO:0007669"/>
    <property type="project" value="InterPro"/>
</dbReference>
<dbReference type="InterPro" id="IPR053137">
    <property type="entry name" value="NLR-like"/>
</dbReference>
<sequence>MHRIRHDLNHEVSPSDHFHLITAVGPAGVIAILLGILKMSVDDTIATFARICQEVYPVEGMDAVSRSAKLHGVLTSILKEHDIDPNVLLSQVGGTNICLGYSSTSSMATWRAFRNYPSRQYSYEPPLIDAICACWAITGLFQAIAVGSEVEKDDAISAEAAYPNPTVQAVQEASEIYGADKHVGLLLSLGSGMSSRIVPGGEFKLIQTEVTSRELERRFGTTGVYYRLSVVPSLAAATEMTQEIVGVISAHTSDYLQNPVTDRLLDQVAKTRSRASRFTLRSMSETTAPPKVSMAGLPPLSPYFVQREVPMNHMDVALLCSEEKMRQRLSIITGMGGSGKTQLVVAWARLHAECFQHILFIDASSDRSIETDLVARLKAIDRSFEGSDLSSALKALSEPNEMITTRWCLIFDNADDSDLDITSFLPTCDHGAIIITTRNAQLEFISPEGHIALEVMNKSEACDALLASALGPTEKHTPRQKEQAMAIVKEFEYLPIAVVQAGCYIRKHKCLETYLKRLETSRSELLKQTTVQRDKLRYKHSVYAAFDTSLSSLSERALGLLSILCFFHYTGFPRSMIGLAASKNFSYEEHQLMDRGSDFQESVDLLRRLIVPTGRFEEIELDQIIEELQQLSLITLVSLYSDIRLRFHPLLHAWAYDRQSAEENRRNKAAALRLLTCVVDQNDAVDIEPELYPHARRFVSEIDTLHVNDRAALVELSDPSTLLEAKLRTWEQIYEIVRTAHGDEDLRTSDALIGFALGLEAIPDYPKMERLLRGVLELRRSISGPKTALTAEAMYWLATCLGNTKDGLKESLDLLRAAYDIQVEVLGVDHIQTQWTMISLTDVLLSRQENYSEARPILEELLDIRIRLYGSLHSRTLDTAKALVECYAFMGVKKEGKLDHLLQIYYEGSDKDRNYDVAVLAFQGHMHELQGKYQEAEDAYRESLEANSRLYGQLSRLTLYAVLDLANILWKQNRNTELETLLRRYARTDELQGIGRLPLLRILQILGSCLNSQSRYVEAQKFLSEALDGMVQLYGEMHFATHSMRRSLANCHFRQKHYDEAELLHRKNMECIKEAQGEEHTNYIRALTWLARCIYEQKKFEESEKLWKDIYLRMTILLGPYHPEPCTALSWLIECLQMRELFDQAASHIPEMMRVYRILDGGEKSQILLAHLRVGKVLERQRMFTEAEEVFRAHITCVKKFHGDAGPDSARALDNLARVLFDQGRYDESKTIREDQMRRWSELQDKKEQEFISEKLQQIEVASSSPPRSIRSYHLCLVPKTMTIMCFLYLATFYGWY</sequence>
<dbReference type="SMART" id="SM00028">
    <property type="entry name" value="TPR"/>
    <property type="match status" value="4"/>
</dbReference>
<keyword evidence="2" id="KW-1185">Reference proteome</keyword>
<reference evidence="1 2" key="1">
    <citation type="journal article" date="2011" name="PLoS Pathog.">
        <title>Endophytic Life Strategies Decoded by Genome and Transcriptome Analyses of the Mutualistic Root Symbiont Piriformospora indica.</title>
        <authorList>
            <person name="Zuccaro A."/>
            <person name="Lahrmann U."/>
            <person name="Guldener U."/>
            <person name="Langen G."/>
            <person name="Pfiffi S."/>
            <person name="Biedenkopf D."/>
            <person name="Wong P."/>
            <person name="Samans B."/>
            <person name="Grimm C."/>
            <person name="Basiewicz M."/>
            <person name="Murat C."/>
            <person name="Martin F."/>
            <person name="Kogel K.H."/>
        </authorList>
    </citation>
    <scope>NUCLEOTIDE SEQUENCE [LARGE SCALE GENOMIC DNA]</scope>
    <source>
        <strain evidence="1 2">DSM 11827</strain>
    </source>
</reference>